<comment type="caution">
    <text evidence="2">The sequence shown here is derived from an EMBL/GenBank/DDBJ whole genome shotgun (WGS) entry which is preliminary data.</text>
</comment>
<name>A0ABW0GTX1_9HYPH</name>
<evidence type="ECO:0000313" key="3">
    <source>
        <dbReference type="Proteomes" id="UP001596016"/>
    </source>
</evidence>
<evidence type="ECO:0000313" key="2">
    <source>
        <dbReference type="EMBL" id="MFC5384887.1"/>
    </source>
</evidence>
<gene>
    <name evidence="2" type="ORF">ACFPLB_02790</name>
</gene>
<evidence type="ECO:0000259" key="1">
    <source>
        <dbReference type="Pfam" id="PF05099"/>
    </source>
</evidence>
<dbReference type="Gene3D" id="1.10.3680.10">
    <property type="entry name" value="TerB-like"/>
    <property type="match status" value="1"/>
</dbReference>
<dbReference type="Proteomes" id="UP001596016">
    <property type="component" value="Unassembled WGS sequence"/>
</dbReference>
<dbReference type="InterPro" id="IPR007791">
    <property type="entry name" value="DjlA_N"/>
</dbReference>
<sequence>MIERFLSFLKTLPGTPDRHDHHDDPRVAASALLYHVMNVDGERQDVEWERFKAILSKSYAVSGKELDELVQAGAEAERESVDFYAFTSVLNRHLDHEGRKAFIELMWEIVFADGELHELEDNTVWRVAELLDVEREDRIAARRKVAARLSDIKKP</sequence>
<organism evidence="2 3">
    <name type="scientific">Aquamicrobium segne</name>
    <dbReference type="NCBI Taxonomy" id="469547"/>
    <lineage>
        <taxon>Bacteria</taxon>
        <taxon>Pseudomonadati</taxon>
        <taxon>Pseudomonadota</taxon>
        <taxon>Alphaproteobacteria</taxon>
        <taxon>Hyphomicrobiales</taxon>
        <taxon>Phyllobacteriaceae</taxon>
        <taxon>Aquamicrobium</taxon>
    </lineage>
</organism>
<dbReference type="RefSeq" id="WP_378227757.1">
    <property type="nucleotide sequence ID" value="NZ_JBHSLL010000011.1"/>
</dbReference>
<dbReference type="InterPro" id="IPR029024">
    <property type="entry name" value="TerB-like"/>
</dbReference>
<accession>A0ABW0GTX1</accession>
<reference evidence="3" key="1">
    <citation type="journal article" date="2019" name="Int. J. Syst. Evol. Microbiol.">
        <title>The Global Catalogue of Microorganisms (GCM) 10K type strain sequencing project: providing services to taxonomists for standard genome sequencing and annotation.</title>
        <authorList>
            <consortium name="The Broad Institute Genomics Platform"/>
            <consortium name="The Broad Institute Genome Sequencing Center for Infectious Disease"/>
            <person name="Wu L."/>
            <person name="Ma J."/>
        </authorList>
    </citation>
    <scope>NUCLEOTIDE SEQUENCE [LARGE SCALE GENOMIC DNA]</scope>
    <source>
        <strain evidence="3">CGMCC 4.1415</strain>
    </source>
</reference>
<protein>
    <submittedName>
        <fullName evidence="2">TerB family tellurite resistance protein</fullName>
    </submittedName>
</protein>
<dbReference type="CDD" id="cd07313">
    <property type="entry name" value="terB_like_2"/>
    <property type="match status" value="1"/>
</dbReference>
<dbReference type="Pfam" id="PF05099">
    <property type="entry name" value="TerB"/>
    <property type="match status" value="1"/>
</dbReference>
<proteinExistence type="predicted"/>
<feature type="domain" description="Co-chaperone DjlA N-terminal" evidence="1">
    <location>
        <begin position="27"/>
        <end position="142"/>
    </location>
</feature>
<dbReference type="EMBL" id="JBHSLL010000011">
    <property type="protein sequence ID" value="MFC5384887.1"/>
    <property type="molecule type" value="Genomic_DNA"/>
</dbReference>
<dbReference type="SUPFAM" id="SSF158682">
    <property type="entry name" value="TerB-like"/>
    <property type="match status" value="1"/>
</dbReference>
<keyword evidence="3" id="KW-1185">Reference proteome</keyword>